<accession>A0A2W5VBJ1</accession>
<comment type="caution">
    <text evidence="2">The sequence shown here is derived from an EMBL/GenBank/DDBJ whole genome shotgun (WGS) entry which is preliminary data.</text>
</comment>
<sequence>MKTRFESLLARVSFDQTEATMKWLTNAVISGGLGAALLSGISWLAMHRVVPVYALAGAAVAMLLTSTTLHPVMKLAFLGAATGVVVLDAPLPFGSSTAYTLALGIALAMERERWYARVASVVMPWAGGVWALLVTQALSVPHLGELRAFADLVPLAFGVFLGLGAWAARLTVAADDVEPMLAGSPRALVAWDRLRAAVRKMPGGAARVELLRVMHQGVCEFVEAQRAHAQVSQGFDAELAQETMDAIAALNTRIAEETDSELKAHLEQTLRVHKDVLEQLSGLQRKAERAAARVSAELGWLETAAFSVELAPRNADGLQSLAGRLASLRPQPV</sequence>
<keyword evidence="1" id="KW-0812">Transmembrane</keyword>
<feature type="transmembrane region" description="Helical" evidence="1">
    <location>
        <begin position="75"/>
        <end position="102"/>
    </location>
</feature>
<name>A0A2W5VBJ1_9BACT</name>
<dbReference type="Proteomes" id="UP000249061">
    <property type="component" value="Unassembled WGS sequence"/>
</dbReference>
<feature type="transmembrane region" description="Helical" evidence="1">
    <location>
        <begin position="114"/>
        <end position="133"/>
    </location>
</feature>
<proteinExistence type="predicted"/>
<dbReference type="EMBL" id="QFQP01000010">
    <property type="protein sequence ID" value="PZR13304.1"/>
    <property type="molecule type" value="Genomic_DNA"/>
</dbReference>
<evidence type="ECO:0000256" key="1">
    <source>
        <dbReference type="SAM" id="Phobius"/>
    </source>
</evidence>
<keyword evidence="1" id="KW-1133">Transmembrane helix</keyword>
<feature type="transmembrane region" description="Helical" evidence="1">
    <location>
        <begin position="23"/>
        <end position="45"/>
    </location>
</feature>
<evidence type="ECO:0000313" key="3">
    <source>
        <dbReference type="Proteomes" id="UP000249061"/>
    </source>
</evidence>
<dbReference type="AlphaFoldDB" id="A0A2W5VBJ1"/>
<feature type="transmembrane region" description="Helical" evidence="1">
    <location>
        <begin position="153"/>
        <end position="172"/>
    </location>
</feature>
<feature type="transmembrane region" description="Helical" evidence="1">
    <location>
        <begin position="52"/>
        <end position="69"/>
    </location>
</feature>
<keyword evidence="1" id="KW-0472">Membrane</keyword>
<protein>
    <submittedName>
        <fullName evidence="2">Uncharacterized protein</fullName>
    </submittedName>
</protein>
<organism evidence="2 3">
    <name type="scientific">Archangium gephyra</name>
    <dbReference type="NCBI Taxonomy" id="48"/>
    <lineage>
        <taxon>Bacteria</taxon>
        <taxon>Pseudomonadati</taxon>
        <taxon>Myxococcota</taxon>
        <taxon>Myxococcia</taxon>
        <taxon>Myxococcales</taxon>
        <taxon>Cystobacterineae</taxon>
        <taxon>Archangiaceae</taxon>
        <taxon>Archangium</taxon>
    </lineage>
</organism>
<reference evidence="2 3" key="1">
    <citation type="submission" date="2017-08" db="EMBL/GenBank/DDBJ databases">
        <title>Infants hospitalized years apart are colonized by the same room-sourced microbial strains.</title>
        <authorList>
            <person name="Brooks B."/>
            <person name="Olm M.R."/>
            <person name="Firek B.A."/>
            <person name="Baker R."/>
            <person name="Thomas B.C."/>
            <person name="Morowitz M.J."/>
            <person name="Banfield J.F."/>
        </authorList>
    </citation>
    <scope>NUCLEOTIDE SEQUENCE [LARGE SCALE GENOMIC DNA]</scope>
    <source>
        <strain evidence="2">S2_003_000_R2_14</strain>
    </source>
</reference>
<evidence type="ECO:0000313" key="2">
    <source>
        <dbReference type="EMBL" id="PZR13304.1"/>
    </source>
</evidence>
<gene>
    <name evidence="2" type="ORF">DI536_13545</name>
</gene>